<proteinExistence type="predicted"/>
<keyword evidence="2" id="KW-1185">Reference proteome</keyword>
<reference evidence="2" key="1">
    <citation type="journal article" date="2014" name="Genome Announc.">
        <title>Genome Sequence of Arthrobacter siccitolerans 4J27, a Xeroprotectant-Producing Desiccation-Tolerant Microorganism.</title>
        <authorList>
            <person name="Manzanera M."/>
            <person name="Santa-Cruz-Calvo L."/>
            <person name="Vilchez J.I."/>
            <person name="Garcia-Fontana C."/>
            <person name="Silva-Castro G.A."/>
            <person name="Calvo C."/>
            <person name="Gonzalez-Lopez J."/>
        </authorList>
    </citation>
    <scope>NUCLEOTIDE SEQUENCE [LARGE SCALE GENOMIC DNA]</scope>
    <source>
        <strain evidence="2">4J27</strain>
    </source>
</reference>
<sequence length="149" mass="16800">MVSRDRFVSKPHLIVTFHGCELVDHLDPDDADYEKAVEPVLRSTDPLRPAFDYSTLRPLIRDYPVTWSNCGEDAEVVLTPESFRPNVPWMSDQDDYVIVAKDPQASSVMVSWVLTEDSNDAVTSGELRVPTGELIDAANLFKTVFLKEE</sequence>
<dbReference type="RefSeq" id="WP_200900779.1">
    <property type="nucleotide sequence ID" value="NZ_CAQI01000042.1"/>
</dbReference>
<protein>
    <submittedName>
        <fullName evidence="1">Uncharacterized domain protein</fullName>
    </submittedName>
</protein>
<organism evidence="1 2">
    <name type="scientific">Pseudarthrobacter siccitolerans</name>
    <dbReference type="NCBI Taxonomy" id="861266"/>
    <lineage>
        <taxon>Bacteria</taxon>
        <taxon>Bacillati</taxon>
        <taxon>Actinomycetota</taxon>
        <taxon>Actinomycetes</taxon>
        <taxon>Micrococcales</taxon>
        <taxon>Micrococcaceae</taxon>
        <taxon>Pseudarthrobacter</taxon>
    </lineage>
</organism>
<accession>A0A024H2S4</accession>
<name>A0A024H2S4_9MICC</name>
<dbReference type="EMBL" id="CAQI01000042">
    <property type="protein sequence ID" value="CCQ46011.1"/>
    <property type="molecule type" value="Genomic_DNA"/>
</dbReference>
<evidence type="ECO:0000313" key="2">
    <source>
        <dbReference type="Proteomes" id="UP000035722"/>
    </source>
</evidence>
<dbReference type="Proteomes" id="UP000035722">
    <property type="component" value="Unassembled WGS sequence"/>
</dbReference>
<dbReference type="AlphaFoldDB" id="A0A024H2S4"/>
<gene>
    <name evidence="1" type="ORF">ARTSIC4J27_1971</name>
</gene>
<evidence type="ECO:0000313" key="1">
    <source>
        <dbReference type="EMBL" id="CCQ46011.1"/>
    </source>
</evidence>
<comment type="caution">
    <text evidence="1">The sequence shown here is derived from an EMBL/GenBank/DDBJ whole genome shotgun (WGS) entry which is preliminary data.</text>
</comment>